<feature type="chain" id="PRO_5046369327" description="Purple acid phosphatase N-terminal domain-containing protein" evidence="1">
    <location>
        <begin position="27"/>
        <end position="144"/>
    </location>
</feature>
<dbReference type="RefSeq" id="WP_042406758.1">
    <property type="nucleotide sequence ID" value="NZ_CBYN010000042.1"/>
</dbReference>
<organism evidence="3 4">
    <name type="scientific">Corynebacterium jeddahense</name>
    <dbReference type="NCBI Taxonomy" id="1414719"/>
    <lineage>
        <taxon>Bacteria</taxon>
        <taxon>Bacillati</taxon>
        <taxon>Actinomycetota</taxon>
        <taxon>Actinomycetes</taxon>
        <taxon>Mycobacteriales</taxon>
        <taxon>Corynebacteriaceae</taxon>
        <taxon>Corynebacterium</taxon>
    </lineage>
</organism>
<keyword evidence="4" id="KW-1185">Reference proteome</keyword>
<proteinExistence type="predicted"/>
<dbReference type="SUPFAM" id="SSF49363">
    <property type="entry name" value="Purple acid phosphatase, N-terminal domain"/>
    <property type="match status" value="1"/>
</dbReference>
<feature type="signal peptide" evidence="1">
    <location>
        <begin position="1"/>
        <end position="26"/>
    </location>
</feature>
<sequence length="144" mass="15603">MKRFATFLTATSLTLATVIVAPAALAQNDPTYRAILGVGPDDTSVSFSWRSDYKGDEVVRLRKQGTKDSTDIAGREFDGGAIAYTSRRAEASGLEPGARYNYQIGSDDGGWSAINTFTTADGDRNQGVQVYFDVQIGTNLKYDE</sequence>
<dbReference type="InterPro" id="IPR015914">
    <property type="entry name" value="PAPs_N"/>
</dbReference>
<dbReference type="Pfam" id="PF16656">
    <property type="entry name" value="Pur_ac_phosph_N"/>
    <property type="match status" value="1"/>
</dbReference>
<evidence type="ECO:0000256" key="1">
    <source>
        <dbReference type="SAM" id="SignalP"/>
    </source>
</evidence>
<feature type="domain" description="Purple acid phosphatase N-terminal" evidence="2">
    <location>
        <begin position="38"/>
        <end position="119"/>
    </location>
</feature>
<dbReference type="Proteomes" id="UP001218071">
    <property type="component" value="Chromosome"/>
</dbReference>
<evidence type="ECO:0000259" key="2">
    <source>
        <dbReference type="Pfam" id="PF16656"/>
    </source>
</evidence>
<dbReference type="EMBL" id="CP063194">
    <property type="protein sequence ID" value="WCZ38258.1"/>
    <property type="molecule type" value="Genomic_DNA"/>
</dbReference>
<keyword evidence="1" id="KW-0732">Signal</keyword>
<dbReference type="Gene3D" id="2.60.40.380">
    <property type="entry name" value="Purple acid phosphatase-like, N-terminal"/>
    <property type="match status" value="1"/>
</dbReference>
<evidence type="ECO:0000313" key="3">
    <source>
        <dbReference type="EMBL" id="WCZ38258.1"/>
    </source>
</evidence>
<protein>
    <recommendedName>
        <fullName evidence="2">Purple acid phosphatase N-terminal domain-containing protein</fullName>
    </recommendedName>
</protein>
<reference evidence="3 4" key="1">
    <citation type="submission" date="2020-10" db="EMBL/GenBank/DDBJ databases">
        <title>Complete genome sequence of Corynebacterium jeddahense DSM 45997, type strain of Corynebacterium jeddahense.</title>
        <authorList>
            <person name="Busche T."/>
            <person name="Kalinowski J."/>
            <person name="Ruckert C."/>
        </authorList>
    </citation>
    <scope>NUCLEOTIDE SEQUENCE [LARGE SCALE GENOMIC DNA]</scope>
    <source>
        <strain evidence="3 4">DSM 45997</strain>
    </source>
</reference>
<name>A0ABY7UHK9_9CORY</name>
<accession>A0ABY7UHK9</accession>
<dbReference type="InterPro" id="IPR008963">
    <property type="entry name" value="Purple_acid_Pase-like_N"/>
</dbReference>
<gene>
    <name evidence="3" type="ORF">CJEDD_03190</name>
</gene>
<evidence type="ECO:0000313" key="4">
    <source>
        <dbReference type="Proteomes" id="UP001218071"/>
    </source>
</evidence>